<keyword evidence="14" id="KW-1185">Reference proteome</keyword>
<evidence type="ECO:0000313" key="14">
    <source>
        <dbReference type="Proteomes" id="UP000182491"/>
    </source>
</evidence>
<keyword evidence="3" id="KW-0813">Transport</keyword>
<evidence type="ECO:0000256" key="7">
    <source>
        <dbReference type="ARBA" id="ARBA00022927"/>
    </source>
</evidence>
<evidence type="ECO:0000256" key="11">
    <source>
        <dbReference type="SAM" id="Phobius"/>
    </source>
</evidence>
<evidence type="ECO:0000313" key="13">
    <source>
        <dbReference type="EMBL" id="SFU44990.1"/>
    </source>
</evidence>
<keyword evidence="8 11" id="KW-1133">Transmembrane helix</keyword>
<dbReference type="Proteomes" id="UP000182491">
    <property type="component" value="Unassembled WGS sequence"/>
</dbReference>
<dbReference type="Gene3D" id="2.60.40.1120">
    <property type="entry name" value="Carboxypeptidase-like, regulatory domain"/>
    <property type="match status" value="1"/>
</dbReference>
<dbReference type="InterPro" id="IPR037682">
    <property type="entry name" value="TonB_C"/>
</dbReference>
<evidence type="ECO:0000256" key="5">
    <source>
        <dbReference type="ARBA" id="ARBA00022519"/>
    </source>
</evidence>
<dbReference type="OrthoDB" id="1112758at2"/>
<dbReference type="GO" id="GO:0055085">
    <property type="term" value="P:transmembrane transport"/>
    <property type="evidence" value="ECO:0007669"/>
    <property type="project" value="InterPro"/>
</dbReference>
<feature type="region of interest" description="Disordered" evidence="10">
    <location>
        <begin position="264"/>
        <end position="289"/>
    </location>
</feature>
<feature type="domain" description="TonB C-terminal" evidence="12">
    <location>
        <begin position="401"/>
        <end position="464"/>
    </location>
</feature>
<dbReference type="InterPro" id="IPR041916">
    <property type="entry name" value="Anti_sigma_zinc_sf"/>
</dbReference>
<organism evidence="13 14">
    <name type="scientific">Pontibacter akesuensis</name>
    <dbReference type="NCBI Taxonomy" id="388950"/>
    <lineage>
        <taxon>Bacteria</taxon>
        <taxon>Pseudomonadati</taxon>
        <taxon>Bacteroidota</taxon>
        <taxon>Cytophagia</taxon>
        <taxon>Cytophagales</taxon>
        <taxon>Hymenobacteraceae</taxon>
        <taxon>Pontibacter</taxon>
    </lineage>
</organism>
<evidence type="ECO:0000256" key="10">
    <source>
        <dbReference type="SAM" id="MobiDB-lite"/>
    </source>
</evidence>
<dbReference type="RefSeq" id="WP_068839784.1">
    <property type="nucleotide sequence ID" value="NZ_BMXC01000001.1"/>
</dbReference>
<evidence type="ECO:0000256" key="8">
    <source>
        <dbReference type="ARBA" id="ARBA00022989"/>
    </source>
</evidence>
<evidence type="ECO:0000256" key="2">
    <source>
        <dbReference type="ARBA" id="ARBA00006555"/>
    </source>
</evidence>
<reference evidence="14" key="1">
    <citation type="submission" date="2016-10" db="EMBL/GenBank/DDBJ databases">
        <authorList>
            <person name="Varghese N."/>
        </authorList>
    </citation>
    <scope>NUCLEOTIDE SEQUENCE [LARGE SCALE GENOMIC DNA]</scope>
    <source>
        <strain evidence="14">DSM 18820</strain>
    </source>
</reference>
<gene>
    <name evidence="13" type="ORF">SAMN04487941_0837</name>
</gene>
<dbReference type="GO" id="GO:0005886">
    <property type="term" value="C:plasma membrane"/>
    <property type="evidence" value="ECO:0007669"/>
    <property type="project" value="UniProtKB-SubCell"/>
</dbReference>
<dbReference type="InterPro" id="IPR006260">
    <property type="entry name" value="TonB/TolA_C"/>
</dbReference>
<dbReference type="Pfam" id="PF03544">
    <property type="entry name" value="TonB_C"/>
    <property type="match status" value="1"/>
</dbReference>
<sequence>MPHNKHHILLPEGEHPSLALLRQYHDDALPPPQSHQVEKHLLGCELCADVLEGMALSDAASTQAAVDELNQRAAASIKHKQKRRVLPAWQMAAAVLLLLCTTVLVLYYNYSNIQQEQGGRAVGKQVKSSQALSVPIPTDTEIIYEIEADSSVSRSIAAVVPSEKVAIGLKRSVTNSEDYVIDDVTPEELMSEMDEKAHERYISNIMEGIDSPSLATATPAKLKATEAEVAPAPSSLSLAPSTVPESTKVANALQGKAAGVSVRGMSSLSRSGNTREVSGQVLSEDGQPLPGVTVRLKGTNLGTTTDPNGNFSLSVAQANTILQFYFIGYETAEKAIAANTTSLNVQMTTDNQALSEVVVVGYGSGKPVEAPAVVAAKPIVGYRAYRKYLKENLNIPAGSARGKVVVGFTVSASGAVKDVQVLESLCPACDAEAIRLISEGPAWKAASQAGSPVQQQIKVTVRFRSK</sequence>
<feature type="compositionally biased region" description="Polar residues" evidence="10">
    <location>
        <begin position="264"/>
        <end position="281"/>
    </location>
</feature>
<comment type="similarity">
    <text evidence="2">Belongs to the TonB family.</text>
</comment>
<dbReference type="Pfam" id="PF13715">
    <property type="entry name" value="CarbopepD_reg_2"/>
    <property type="match status" value="1"/>
</dbReference>
<dbReference type="InterPro" id="IPR008969">
    <property type="entry name" value="CarboxyPept-like_regulatory"/>
</dbReference>
<feature type="transmembrane region" description="Helical" evidence="11">
    <location>
        <begin position="88"/>
        <end position="110"/>
    </location>
</feature>
<dbReference type="STRING" id="388950.GCA_001611675_03972"/>
<evidence type="ECO:0000256" key="1">
    <source>
        <dbReference type="ARBA" id="ARBA00004383"/>
    </source>
</evidence>
<dbReference type="Gene3D" id="3.30.1150.10">
    <property type="match status" value="1"/>
</dbReference>
<dbReference type="EMBL" id="FPCA01000001">
    <property type="protein sequence ID" value="SFU44990.1"/>
    <property type="molecule type" value="Genomic_DNA"/>
</dbReference>
<dbReference type="InterPro" id="IPR051045">
    <property type="entry name" value="TonB-dependent_transducer"/>
</dbReference>
<accession>A0A1I7G963</accession>
<evidence type="ECO:0000256" key="3">
    <source>
        <dbReference type="ARBA" id="ARBA00022448"/>
    </source>
</evidence>
<evidence type="ECO:0000259" key="12">
    <source>
        <dbReference type="Pfam" id="PF03544"/>
    </source>
</evidence>
<keyword evidence="9 11" id="KW-0472">Membrane</keyword>
<dbReference type="NCBIfam" id="TIGR01352">
    <property type="entry name" value="tonB_Cterm"/>
    <property type="match status" value="1"/>
</dbReference>
<keyword evidence="5" id="KW-0997">Cell inner membrane</keyword>
<evidence type="ECO:0000256" key="9">
    <source>
        <dbReference type="ARBA" id="ARBA00023136"/>
    </source>
</evidence>
<keyword evidence="7" id="KW-0653">Protein transport</keyword>
<proteinExistence type="inferred from homology"/>
<dbReference type="AlphaFoldDB" id="A0A1I7G963"/>
<evidence type="ECO:0000256" key="4">
    <source>
        <dbReference type="ARBA" id="ARBA00022475"/>
    </source>
</evidence>
<dbReference type="GO" id="GO:0015031">
    <property type="term" value="P:protein transport"/>
    <property type="evidence" value="ECO:0007669"/>
    <property type="project" value="UniProtKB-KW"/>
</dbReference>
<comment type="subcellular location">
    <subcellularLocation>
        <location evidence="1">Cell inner membrane</location>
        <topology evidence="1">Single-pass membrane protein</topology>
        <orientation evidence="1">Periplasmic side</orientation>
    </subcellularLocation>
</comment>
<keyword evidence="4" id="KW-1003">Cell membrane</keyword>
<protein>
    <submittedName>
        <fullName evidence="13">TonB family C-terminal domain-containing protein</fullName>
    </submittedName>
</protein>
<dbReference type="Gene3D" id="1.10.10.1320">
    <property type="entry name" value="Anti-sigma factor, zinc-finger domain"/>
    <property type="match status" value="1"/>
</dbReference>
<dbReference type="PANTHER" id="PTHR33446">
    <property type="entry name" value="PROTEIN TONB-RELATED"/>
    <property type="match status" value="1"/>
</dbReference>
<dbReference type="SUPFAM" id="SSF74653">
    <property type="entry name" value="TolA/TonB C-terminal domain"/>
    <property type="match status" value="1"/>
</dbReference>
<evidence type="ECO:0000256" key="6">
    <source>
        <dbReference type="ARBA" id="ARBA00022692"/>
    </source>
</evidence>
<dbReference type="SUPFAM" id="SSF49464">
    <property type="entry name" value="Carboxypeptidase regulatory domain-like"/>
    <property type="match status" value="1"/>
</dbReference>
<name>A0A1I7G963_9BACT</name>
<keyword evidence="6 11" id="KW-0812">Transmembrane</keyword>